<keyword evidence="2" id="KW-1185">Reference proteome</keyword>
<dbReference type="EMBL" id="MORL01000001">
    <property type="protein sequence ID" value="OIN61220.1"/>
    <property type="molecule type" value="Genomic_DNA"/>
</dbReference>
<proteinExistence type="predicted"/>
<sequence length="197" mass="22531">MYKEVNTQTGEVTFSIKYLQGRPRQYRFNGQTGRFNINGVTDVGTTLSIQPVAWRIFEENLFSRGRNETWAEVFFVDEKKALSSIMFNNSSVNELFNLIEPLFYDDLQLSDVVLTVTAEKRKNEKVQPAGTWFLAKFEYKPADNQVVTELKEFALTNPVYRLDTITSTAVYQVVSDTFAVGYQLPVPVAIPEITTEE</sequence>
<dbReference type="RefSeq" id="WP_071501722.1">
    <property type="nucleotide sequence ID" value="NZ_MORL01000001.1"/>
</dbReference>
<accession>A0A1S2VRV6</accession>
<name>A0A1S2VRV6_9BACT</name>
<dbReference type="Proteomes" id="UP000181790">
    <property type="component" value="Unassembled WGS sequence"/>
</dbReference>
<comment type="caution">
    <text evidence="1">The sequence shown here is derived from an EMBL/GenBank/DDBJ whole genome shotgun (WGS) entry which is preliminary data.</text>
</comment>
<evidence type="ECO:0000313" key="2">
    <source>
        <dbReference type="Proteomes" id="UP000181790"/>
    </source>
</evidence>
<dbReference type="OrthoDB" id="882771at2"/>
<evidence type="ECO:0000313" key="1">
    <source>
        <dbReference type="EMBL" id="OIN61220.1"/>
    </source>
</evidence>
<dbReference type="AlphaFoldDB" id="A0A1S2VRV6"/>
<reference evidence="1 2" key="1">
    <citation type="submission" date="2016-10" db="EMBL/GenBank/DDBJ databases">
        <title>Arsenicibacter rosenii gen. nov., sp. nov., an efficient arsenic-methylating bacterium isolated from an arsenic-contaminated paddy soil.</title>
        <authorList>
            <person name="Huang K."/>
        </authorList>
    </citation>
    <scope>NUCLEOTIDE SEQUENCE [LARGE SCALE GENOMIC DNA]</scope>
    <source>
        <strain evidence="1 2">SM-1</strain>
    </source>
</reference>
<protein>
    <submittedName>
        <fullName evidence="1">Uncharacterized protein</fullName>
    </submittedName>
</protein>
<gene>
    <name evidence="1" type="ORF">BLX24_03930</name>
</gene>
<organism evidence="1 2">
    <name type="scientific">Arsenicibacter rosenii</name>
    <dbReference type="NCBI Taxonomy" id="1750698"/>
    <lineage>
        <taxon>Bacteria</taxon>
        <taxon>Pseudomonadati</taxon>
        <taxon>Bacteroidota</taxon>
        <taxon>Cytophagia</taxon>
        <taxon>Cytophagales</taxon>
        <taxon>Spirosomataceae</taxon>
        <taxon>Arsenicibacter</taxon>
    </lineage>
</organism>